<evidence type="ECO:0000313" key="3">
    <source>
        <dbReference type="Proteomes" id="UP001066276"/>
    </source>
</evidence>
<protein>
    <submittedName>
        <fullName evidence="2">Uncharacterized protein</fullName>
    </submittedName>
</protein>
<keyword evidence="3" id="KW-1185">Reference proteome</keyword>
<dbReference type="EMBL" id="JANPWB010000003">
    <property type="protein sequence ID" value="KAJ1203836.1"/>
    <property type="molecule type" value="Genomic_DNA"/>
</dbReference>
<proteinExistence type="predicted"/>
<dbReference type="AlphaFoldDB" id="A0AAV7VTD7"/>
<evidence type="ECO:0000313" key="2">
    <source>
        <dbReference type="EMBL" id="KAJ1203836.1"/>
    </source>
</evidence>
<feature type="compositionally biased region" description="Polar residues" evidence="1">
    <location>
        <begin position="18"/>
        <end position="45"/>
    </location>
</feature>
<dbReference type="Proteomes" id="UP001066276">
    <property type="component" value="Chromosome 2_1"/>
</dbReference>
<gene>
    <name evidence="2" type="ORF">NDU88_007617</name>
</gene>
<sequence>MACTSPPEASDPPHTESLGPSSTLDSRSRIPSPTARQAETPTRVSANAPPPDCVEGLGPRPLRALVLNRSQLRLQSTPGVHTGSLDCPACSES</sequence>
<reference evidence="2" key="1">
    <citation type="journal article" date="2022" name="bioRxiv">
        <title>Sequencing and chromosome-scale assembly of the giantPleurodeles waltlgenome.</title>
        <authorList>
            <person name="Brown T."/>
            <person name="Elewa A."/>
            <person name="Iarovenko S."/>
            <person name="Subramanian E."/>
            <person name="Araus A.J."/>
            <person name="Petzold A."/>
            <person name="Susuki M."/>
            <person name="Suzuki K.-i.T."/>
            <person name="Hayashi T."/>
            <person name="Toyoda A."/>
            <person name="Oliveira C."/>
            <person name="Osipova E."/>
            <person name="Leigh N.D."/>
            <person name="Simon A."/>
            <person name="Yun M.H."/>
        </authorList>
    </citation>
    <scope>NUCLEOTIDE SEQUENCE</scope>
    <source>
        <strain evidence="2">20211129_DDA</strain>
        <tissue evidence="2">Liver</tissue>
    </source>
</reference>
<organism evidence="2 3">
    <name type="scientific">Pleurodeles waltl</name>
    <name type="common">Iberian ribbed newt</name>
    <dbReference type="NCBI Taxonomy" id="8319"/>
    <lineage>
        <taxon>Eukaryota</taxon>
        <taxon>Metazoa</taxon>
        <taxon>Chordata</taxon>
        <taxon>Craniata</taxon>
        <taxon>Vertebrata</taxon>
        <taxon>Euteleostomi</taxon>
        <taxon>Amphibia</taxon>
        <taxon>Batrachia</taxon>
        <taxon>Caudata</taxon>
        <taxon>Salamandroidea</taxon>
        <taxon>Salamandridae</taxon>
        <taxon>Pleurodelinae</taxon>
        <taxon>Pleurodeles</taxon>
    </lineage>
</organism>
<name>A0AAV7VTD7_PLEWA</name>
<evidence type="ECO:0000256" key="1">
    <source>
        <dbReference type="SAM" id="MobiDB-lite"/>
    </source>
</evidence>
<comment type="caution">
    <text evidence="2">The sequence shown here is derived from an EMBL/GenBank/DDBJ whole genome shotgun (WGS) entry which is preliminary data.</text>
</comment>
<feature type="region of interest" description="Disordered" evidence="1">
    <location>
        <begin position="1"/>
        <end position="58"/>
    </location>
</feature>
<accession>A0AAV7VTD7</accession>